<dbReference type="InterPro" id="IPR037066">
    <property type="entry name" value="Plug_dom_sf"/>
</dbReference>
<dbReference type="RefSeq" id="WP_116845697.1">
    <property type="nucleotide sequence ID" value="NZ_QTJU01000001.1"/>
</dbReference>
<dbReference type="InterPro" id="IPR039426">
    <property type="entry name" value="TonB-dep_rcpt-like"/>
</dbReference>
<evidence type="ECO:0000256" key="4">
    <source>
        <dbReference type="ARBA" id="ARBA00022692"/>
    </source>
</evidence>
<keyword evidence="5 7" id="KW-0472">Membrane</keyword>
<dbReference type="SUPFAM" id="SSF56935">
    <property type="entry name" value="Porins"/>
    <property type="match status" value="1"/>
</dbReference>
<evidence type="ECO:0000256" key="1">
    <source>
        <dbReference type="ARBA" id="ARBA00004571"/>
    </source>
</evidence>
<dbReference type="InterPro" id="IPR012910">
    <property type="entry name" value="Plug_dom"/>
</dbReference>
<dbReference type="InterPro" id="IPR036942">
    <property type="entry name" value="Beta-barrel_TonB_sf"/>
</dbReference>
<evidence type="ECO:0000256" key="5">
    <source>
        <dbReference type="ARBA" id="ARBA00023136"/>
    </source>
</evidence>
<sequence length="1032" mass="113446">MKYLLQHPPVHRTGRRHAAAGLRALFLLAGCWLLFTAAAYAGYYDDITIRGKVVNETGAPLPNVSIQVKGGTKGTTTNNTGDYAITVSDLSILVFSYIGYDSVEQSVTGKTMINVTLTPSGGQLGDVVVVGYGTQRKRDLTGAVASVKGEELVKQPVQTATQALQGKAAGVQIISSGAPNSQPTVRIRGTGTMLAGADPLYVVDGVLTNDIRNINTADIVSVDILKDASSQAIYGLSGGNGVIIITTKQGKTGKPMVSYTGSVGTRKIARKVKLADAQQYADYQKDATPSLVIPSNPSNTDWYDAVLRTGINTNQVVSLSGGTEAVKYYFSAGYYEDQGIIIDNKYRRYSLRSNNTYSINNKLKLITQASYTNGKTNDVNLVGAYNDAYRASPVIPSKIGGRYGNTSAFQNVGNPVLDIESVSNTLYDNRLQGAFGLEYKPIRSLTLKSMFNADWYNANRKTYNYQFYQTGDTTTFLTQGGNQRNDLSQLTNRRDNNFIYTWDNTATYTKSFGKSDLTVLGGFLVYGAHNEYLTGAVKNVSPNPDLWYLYAGDPTTATNDNLATITHKISYLGRVNYAFDQKYLLTASVRYDGTSKFSTQNRYETSPSIGGAWIISREKFMDNQKLFNLLKLKASWGRVANDNIDPSLFIVTATPNIPYYFNGQILQGTAIQDIKDKNLQWETLQETDFGLEFGMLKNKLTGEFTYYKKTTKNALIKVNIPGILGDPDGQYITNAASFSNKGFEFGLNWKDNISKDFHYTVGVNGTFNTNKIDDLKDGQPLFDGAVGQQSYVTYSYQGVPIGTFYVLQSLGVFQSQDEINNYKAKDGTLIQPDAKPGQLKYADRNGDGKITPDDRFNAGSYQPKFYFGFNFGVNYKAWDLSADLYGNLGNKIYNGKKAYRYDSRDNVEADYFNKRFSANHPSTTDPITIDQNTPASTYFVESGSFLRMNNLTLGYTLSSKVLGEKFPASSIRFYLTSQNLFTITGYSGFTPELVGSTTSATTGNTSPLSAGIELNAYPTPRTFAFGVNVNFK</sequence>
<keyword evidence="10" id="KW-1185">Reference proteome</keyword>
<reference evidence="9 10" key="1">
    <citation type="submission" date="2018-08" db="EMBL/GenBank/DDBJ databases">
        <title>Chitinophagaceae sp. K23C18032701, a novel bacterium isolated from forest soil.</title>
        <authorList>
            <person name="Wang C."/>
        </authorList>
    </citation>
    <scope>NUCLEOTIDE SEQUENCE [LARGE SCALE GENOMIC DNA]</scope>
    <source>
        <strain evidence="9 10">K23C18032701</strain>
    </source>
</reference>
<dbReference type="EMBL" id="QTJU01000001">
    <property type="protein sequence ID" value="RFM29941.1"/>
    <property type="molecule type" value="Genomic_DNA"/>
</dbReference>
<protein>
    <submittedName>
        <fullName evidence="9">TonB-dependent receptor</fullName>
    </submittedName>
</protein>
<keyword evidence="6 7" id="KW-0998">Cell outer membrane</keyword>
<evidence type="ECO:0000313" key="9">
    <source>
        <dbReference type="EMBL" id="RFM29941.1"/>
    </source>
</evidence>
<dbReference type="Pfam" id="PF13715">
    <property type="entry name" value="CarbopepD_reg_2"/>
    <property type="match status" value="1"/>
</dbReference>
<comment type="caution">
    <text evidence="9">The sequence shown here is derived from an EMBL/GenBank/DDBJ whole genome shotgun (WGS) entry which is preliminary data.</text>
</comment>
<dbReference type="PROSITE" id="PS52016">
    <property type="entry name" value="TONB_DEPENDENT_REC_3"/>
    <property type="match status" value="1"/>
</dbReference>
<dbReference type="Pfam" id="PF07715">
    <property type="entry name" value="Plug"/>
    <property type="match status" value="1"/>
</dbReference>
<dbReference type="GO" id="GO:0009279">
    <property type="term" value="C:cell outer membrane"/>
    <property type="evidence" value="ECO:0007669"/>
    <property type="project" value="UniProtKB-SubCell"/>
</dbReference>
<dbReference type="Gene3D" id="2.40.170.20">
    <property type="entry name" value="TonB-dependent receptor, beta-barrel domain"/>
    <property type="match status" value="1"/>
</dbReference>
<evidence type="ECO:0000256" key="7">
    <source>
        <dbReference type="PROSITE-ProRule" id="PRU01360"/>
    </source>
</evidence>
<dbReference type="Gene3D" id="2.60.40.1120">
    <property type="entry name" value="Carboxypeptidase-like, regulatory domain"/>
    <property type="match status" value="1"/>
</dbReference>
<dbReference type="InterPro" id="IPR023996">
    <property type="entry name" value="TonB-dep_OMP_SusC/RagA"/>
</dbReference>
<dbReference type="InterPro" id="IPR008969">
    <property type="entry name" value="CarboxyPept-like_regulatory"/>
</dbReference>
<dbReference type="NCBIfam" id="TIGR04057">
    <property type="entry name" value="SusC_RagA_signa"/>
    <property type="match status" value="1"/>
</dbReference>
<proteinExistence type="inferred from homology"/>
<name>A0A3E1NPT5_9BACT</name>
<evidence type="ECO:0000256" key="2">
    <source>
        <dbReference type="ARBA" id="ARBA00022448"/>
    </source>
</evidence>
<comment type="subcellular location">
    <subcellularLocation>
        <location evidence="1 7">Cell outer membrane</location>
        <topology evidence="1 7">Multi-pass membrane protein</topology>
    </subcellularLocation>
</comment>
<dbReference type="InterPro" id="IPR023997">
    <property type="entry name" value="TonB-dep_OMP_SusC/RagA_CS"/>
</dbReference>
<feature type="domain" description="TonB-dependent receptor plug" evidence="8">
    <location>
        <begin position="137"/>
        <end position="242"/>
    </location>
</feature>
<dbReference type="NCBIfam" id="TIGR04056">
    <property type="entry name" value="OMP_RagA_SusC"/>
    <property type="match status" value="1"/>
</dbReference>
<keyword evidence="4 7" id="KW-0812">Transmembrane</keyword>
<dbReference type="Gene3D" id="2.170.130.10">
    <property type="entry name" value="TonB-dependent receptor, plug domain"/>
    <property type="match status" value="1"/>
</dbReference>
<evidence type="ECO:0000313" key="10">
    <source>
        <dbReference type="Proteomes" id="UP000261284"/>
    </source>
</evidence>
<dbReference type="AlphaFoldDB" id="A0A3E1NPT5"/>
<evidence type="ECO:0000256" key="3">
    <source>
        <dbReference type="ARBA" id="ARBA00022452"/>
    </source>
</evidence>
<dbReference type="SUPFAM" id="SSF49464">
    <property type="entry name" value="Carboxypeptidase regulatory domain-like"/>
    <property type="match status" value="1"/>
</dbReference>
<dbReference type="Proteomes" id="UP000261284">
    <property type="component" value="Unassembled WGS sequence"/>
</dbReference>
<keyword evidence="2 7" id="KW-0813">Transport</keyword>
<keyword evidence="9" id="KW-0675">Receptor</keyword>
<evidence type="ECO:0000259" key="8">
    <source>
        <dbReference type="Pfam" id="PF07715"/>
    </source>
</evidence>
<comment type="similarity">
    <text evidence="7">Belongs to the TonB-dependent receptor family.</text>
</comment>
<gene>
    <name evidence="9" type="ORF">DXN05_02915</name>
</gene>
<dbReference type="OrthoDB" id="9768177at2"/>
<organism evidence="9 10">
    <name type="scientific">Deminuibacter soli</name>
    <dbReference type="NCBI Taxonomy" id="2291815"/>
    <lineage>
        <taxon>Bacteria</taxon>
        <taxon>Pseudomonadati</taxon>
        <taxon>Bacteroidota</taxon>
        <taxon>Chitinophagia</taxon>
        <taxon>Chitinophagales</taxon>
        <taxon>Chitinophagaceae</taxon>
        <taxon>Deminuibacter</taxon>
    </lineage>
</organism>
<keyword evidence="3 7" id="KW-1134">Transmembrane beta strand</keyword>
<accession>A0A3E1NPT5</accession>
<evidence type="ECO:0000256" key="6">
    <source>
        <dbReference type="ARBA" id="ARBA00023237"/>
    </source>
</evidence>